<evidence type="ECO:0000313" key="3">
    <source>
        <dbReference type="Proteomes" id="UP001231941"/>
    </source>
</evidence>
<feature type="transmembrane region" description="Helical" evidence="1">
    <location>
        <begin position="46"/>
        <end position="64"/>
    </location>
</feature>
<organism evidence="2 3">
    <name type="scientific">Chengkuizengella axinellae</name>
    <dbReference type="NCBI Taxonomy" id="3064388"/>
    <lineage>
        <taxon>Bacteria</taxon>
        <taxon>Bacillati</taxon>
        <taxon>Bacillota</taxon>
        <taxon>Bacilli</taxon>
        <taxon>Bacillales</taxon>
        <taxon>Paenibacillaceae</taxon>
        <taxon>Chengkuizengella</taxon>
    </lineage>
</organism>
<comment type="caution">
    <text evidence="2">The sequence shown here is derived from an EMBL/GenBank/DDBJ whole genome shotgun (WGS) entry which is preliminary data.</text>
</comment>
<evidence type="ECO:0000256" key="1">
    <source>
        <dbReference type="SAM" id="Phobius"/>
    </source>
</evidence>
<keyword evidence="1" id="KW-0812">Transmembrane</keyword>
<evidence type="ECO:0000313" key="2">
    <source>
        <dbReference type="EMBL" id="MDP5274799.1"/>
    </source>
</evidence>
<protein>
    <submittedName>
        <fullName evidence="2">Uncharacterized protein</fullName>
    </submittedName>
</protein>
<sequence length="98" mass="11850">MDLTEAYYKLFLGLFLSFTILTFGVLKHILYKFEKKGRKTKKHKIIFIFPYLFYLCVIAVYLFLDPTIAYKELMWLKTSAVLIFAFISIFQIVRFWRN</sequence>
<dbReference type="RefSeq" id="WP_305992103.1">
    <property type="nucleotide sequence ID" value="NZ_JAVAMP010000004.1"/>
</dbReference>
<gene>
    <name evidence="2" type="ORF">Q5Y73_11825</name>
</gene>
<proteinExistence type="predicted"/>
<accession>A0ABT9J1B7</accession>
<reference evidence="2 3" key="1">
    <citation type="submission" date="2023-08" db="EMBL/GenBank/DDBJ databases">
        <authorList>
            <person name="Park J.-S."/>
        </authorList>
    </citation>
    <scope>NUCLEOTIDE SEQUENCE [LARGE SCALE GENOMIC DNA]</scope>
    <source>
        <strain evidence="2 3">2205SS18-9</strain>
    </source>
</reference>
<keyword evidence="1" id="KW-1133">Transmembrane helix</keyword>
<keyword evidence="3" id="KW-1185">Reference proteome</keyword>
<feature type="transmembrane region" description="Helical" evidence="1">
    <location>
        <begin position="6"/>
        <end position="26"/>
    </location>
</feature>
<name>A0ABT9J1B7_9BACL</name>
<dbReference type="Proteomes" id="UP001231941">
    <property type="component" value="Unassembled WGS sequence"/>
</dbReference>
<dbReference type="EMBL" id="JAVAMP010000004">
    <property type="protein sequence ID" value="MDP5274799.1"/>
    <property type="molecule type" value="Genomic_DNA"/>
</dbReference>
<keyword evidence="1" id="KW-0472">Membrane</keyword>
<feature type="transmembrane region" description="Helical" evidence="1">
    <location>
        <begin position="76"/>
        <end position="96"/>
    </location>
</feature>